<reference evidence="2 3" key="1">
    <citation type="submission" date="2019-07" db="EMBL/GenBank/DDBJ databases">
        <title>WGS assembly of Gossypium tomentosum.</title>
        <authorList>
            <person name="Chen Z.J."/>
            <person name="Sreedasyam A."/>
            <person name="Ando A."/>
            <person name="Song Q."/>
            <person name="De L."/>
            <person name="Hulse-Kemp A."/>
            <person name="Ding M."/>
            <person name="Ye W."/>
            <person name="Kirkbride R."/>
            <person name="Jenkins J."/>
            <person name="Plott C."/>
            <person name="Lovell J."/>
            <person name="Lin Y.-M."/>
            <person name="Vaughn R."/>
            <person name="Liu B."/>
            <person name="Li W."/>
            <person name="Simpson S."/>
            <person name="Scheffler B."/>
            <person name="Saski C."/>
            <person name="Grover C."/>
            <person name="Hu G."/>
            <person name="Conover J."/>
            <person name="Carlson J."/>
            <person name="Shu S."/>
            <person name="Boston L."/>
            <person name="Williams M."/>
            <person name="Peterson D."/>
            <person name="Mcgee K."/>
            <person name="Jones D."/>
            <person name="Wendel J."/>
            <person name="Stelly D."/>
            <person name="Grimwood J."/>
            <person name="Schmutz J."/>
        </authorList>
    </citation>
    <scope>NUCLEOTIDE SEQUENCE [LARGE SCALE GENOMIC DNA]</scope>
    <source>
        <strain evidence="2">7179.01</strain>
    </source>
</reference>
<keyword evidence="1" id="KW-1133">Transmembrane helix</keyword>
<keyword evidence="3" id="KW-1185">Reference proteome</keyword>
<sequence>MVAMEAFTFGHGNWIACVSKVCWVGSQRRSHHTILLLIFGIFTLWGLVYGMYKLECLCI</sequence>
<organism evidence="2 3">
    <name type="scientific">Gossypium tomentosum</name>
    <name type="common">Hawaiian cotton</name>
    <name type="synonym">Gossypium sandvicense</name>
    <dbReference type="NCBI Taxonomy" id="34277"/>
    <lineage>
        <taxon>Eukaryota</taxon>
        <taxon>Viridiplantae</taxon>
        <taxon>Streptophyta</taxon>
        <taxon>Embryophyta</taxon>
        <taxon>Tracheophyta</taxon>
        <taxon>Spermatophyta</taxon>
        <taxon>Magnoliopsida</taxon>
        <taxon>eudicotyledons</taxon>
        <taxon>Gunneridae</taxon>
        <taxon>Pentapetalae</taxon>
        <taxon>rosids</taxon>
        <taxon>malvids</taxon>
        <taxon>Malvales</taxon>
        <taxon>Malvaceae</taxon>
        <taxon>Malvoideae</taxon>
        <taxon>Gossypium</taxon>
    </lineage>
</organism>
<protein>
    <recommendedName>
        <fullName evidence="4">Transmembrane protein</fullName>
    </recommendedName>
</protein>
<dbReference type="Proteomes" id="UP000322667">
    <property type="component" value="Chromosome A08"/>
</dbReference>
<keyword evidence="1" id="KW-0472">Membrane</keyword>
<evidence type="ECO:0000313" key="2">
    <source>
        <dbReference type="EMBL" id="TYI14929.1"/>
    </source>
</evidence>
<proteinExistence type="predicted"/>
<evidence type="ECO:0000313" key="3">
    <source>
        <dbReference type="Proteomes" id="UP000322667"/>
    </source>
</evidence>
<evidence type="ECO:0008006" key="4">
    <source>
        <dbReference type="Google" id="ProtNLM"/>
    </source>
</evidence>
<feature type="transmembrane region" description="Helical" evidence="1">
    <location>
        <begin position="34"/>
        <end position="52"/>
    </location>
</feature>
<name>A0A5D2PFX3_GOSTO</name>
<accession>A0A5D2PFX3</accession>
<keyword evidence="1" id="KW-0812">Transmembrane</keyword>
<gene>
    <name evidence="2" type="ORF">ES332_A08G154500v1</name>
</gene>
<dbReference type="EMBL" id="CM017617">
    <property type="protein sequence ID" value="TYI14929.1"/>
    <property type="molecule type" value="Genomic_DNA"/>
</dbReference>
<evidence type="ECO:0000256" key="1">
    <source>
        <dbReference type="SAM" id="Phobius"/>
    </source>
</evidence>
<dbReference type="AlphaFoldDB" id="A0A5D2PFX3"/>